<dbReference type="InterPro" id="IPR040079">
    <property type="entry name" value="Glutathione_S-Trfase"/>
</dbReference>
<dbReference type="GO" id="GO:0043295">
    <property type="term" value="F:glutathione binding"/>
    <property type="evidence" value="ECO:0007669"/>
    <property type="project" value="TreeGrafter"/>
</dbReference>
<dbReference type="SFLD" id="SFLDS00019">
    <property type="entry name" value="Glutathione_Transferase_(cytos"/>
    <property type="match status" value="1"/>
</dbReference>
<dbReference type="Pfam" id="PF00043">
    <property type="entry name" value="GST_C"/>
    <property type="match status" value="1"/>
</dbReference>
<dbReference type="EMBL" id="FNBW01000005">
    <property type="protein sequence ID" value="SDF66235.1"/>
    <property type="molecule type" value="Genomic_DNA"/>
</dbReference>
<evidence type="ECO:0000256" key="1">
    <source>
        <dbReference type="ARBA" id="ARBA00012452"/>
    </source>
</evidence>
<feature type="domain" description="GST N-terminal" evidence="3">
    <location>
        <begin position="1"/>
        <end position="80"/>
    </location>
</feature>
<dbReference type="GO" id="GO:0005737">
    <property type="term" value="C:cytoplasm"/>
    <property type="evidence" value="ECO:0007669"/>
    <property type="project" value="TreeGrafter"/>
</dbReference>
<dbReference type="PROSITE" id="PS50404">
    <property type="entry name" value="GST_NTER"/>
    <property type="match status" value="1"/>
</dbReference>
<evidence type="ECO:0000313" key="5">
    <source>
        <dbReference type="EMBL" id="SDF66235.1"/>
    </source>
</evidence>
<dbReference type="SUPFAM" id="SSF47616">
    <property type="entry name" value="GST C-terminal domain-like"/>
    <property type="match status" value="1"/>
</dbReference>
<sequence length="205" mass="23184">MKLYGRPFSLYVRTVRLCLEEKGLAYELIPVDPFDQAGLPDWYAELHPFGKIPAFEDGDVRLYESDAIQRYLEACYPEPPLLPGAPVALARAAQAMRMMDNYAYPAMVWSIFVCEARDLEEGWMPREKALEVSRKVLGELERWLAETPYLAGDALTLADTHFLPALDLFARTAVGREMIEAHPAVHAWWQGLRARPSAVATAFPQ</sequence>
<evidence type="ECO:0000259" key="3">
    <source>
        <dbReference type="PROSITE" id="PS50404"/>
    </source>
</evidence>
<keyword evidence="2 5" id="KW-0808">Transferase</keyword>
<name>A0A8G2BIM1_9PROT</name>
<dbReference type="InterPro" id="IPR004046">
    <property type="entry name" value="GST_C"/>
</dbReference>
<keyword evidence="6" id="KW-1185">Reference proteome</keyword>
<dbReference type="Gene3D" id="1.20.1050.10">
    <property type="match status" value="1"/>
</dbReference>
<dbReference type="PROSITE" id="PS50405">
    <property type="entry name" value="GST_CTER"/>
    <property type="match status" value="1"/>
</dbReference>
<evidence type="ECO:0000259" key="4">
    <source>
        <dbReference type="PROSITE" id="PS50405"/>
    </source>
</evidence>
<dbReference type="AlphaFoldDB" id="A0A8G2BIM1"/>
<protein>
    <recommendedName>
        <fullName evidence="1">glutathione transferase</fullName>
        <ecNumber evidence="1">2.5.1.18</ecNumber>
    </recommendedName>
</protein>
<dbReference type="SFLD" id="SFLDG00358">
    <property type="entry name" value="Main_(cytGST)"/>
    <property type="match status" value="1"/>
</dbReference>
<gene>
    <name evidence="5" type="ORF">SAMN05660686_01966</name>
</gene>
<dbReference type="SUPFAM" id="SSF52833">
    <property type="entry name" value="Thioredoxin-like"/>
    <property type="match status" value="1"/>
</dbReference>
<dbReference type="InterPro" id="IPR004045">
    <property type="entry name" value="Glutathione_S-Trfase_N"/>
</dbReference>
<accession>A0A8G2BIM1</accession>
<dbReference type="Proteomes" id="UP000198615">
    <property type="component" value="Unassembled WGS sequence"/>
</dbReference>
<reference evidence="5 6" key="1">
    <citation type="submission" date="2016-10" db="EMBL/GenBank/DDBJ databases">
        <authorList>
            <person name="Varghese N."/>
            <person name="Submissions S."/>
        </authorList>
    </citation>
    <scope>NUCLEOTIDE SEQUENCE [LARGE SCALE GENOMIC DNA]</scope>
    <source>
        <strain evidence="5 6">DSM 18839</strain>
    </source>
</reference>
<dbReference type="GO" id="GO:0004364">
    <property type="term" value="F:glutathione transferase activity"/>
    <property type="evidence" value="ECO:0007669"/>
    <property type="project" value="UniProtKB-EC"/>
</dbReference>
<evidence type="ECO:0000313" key="6">
    <source>
        <dbReference type="Proteomes" id="UP000198615"/>
    </source>
</evidence>
<dbReference type="EC" id="2.5.1.18" evidence="1"/>
<dbReference type="OrthoDB" id="9797500at2"/>
<dbReference type="InterPro" id="IPR036282">
    <property type="entry name" value="Glutathione-S-Trfase_C_sf"/>
</dbReference>
<proteinExistence type="predicted"/>
<comment type="caution">
    <text evidence="5">The sequence shown here is derived from an EMBL/GenBank/DDBJ whole genome shotgun (WGS) entry which is preliminary data.</text>
</comment>
<dbReference type="RefSeq" id="WP_093149954.1">
    <property type="nucleotide sequence ID" value="NZ_FNBW01000005.1"/>
</dbReference>
<dbReference type="Gene3D" id="3.40.30.10">
    <property type="entry name" value="Glutaredoxin"/>
    <property type="match status" value="1"/>
</dbReference>
<dbReference type="InterPro" id="IPR036249">
    <property type="entry name" value="Thioredoxin-like_sf"/>
</dbReference>
<dbReference type="PANTHER" id="PTHR43900:SF3">
    <property type="entry name" value="GLUTATHIONE S-TRANSFERASE RHO"/>
    <property type="match status" value="1"/>
</dbReference>
<evidence type="ECO:0000256" key="2">
    <source>
        <dbReference type="ARBA" id="ARBA00022679"/>
    </source>
</evidence>
<dbReference type="CDD" id="cd03053">
    <property type="entry name" value="GST_N_Phi"/>
    <property type="match status" value="1"/>
</dbReference>
<feature type="domain" description="GST C-terminal" evidence="4">
    <location>
        <begin position="85"/>
        <end position="205"/>
    </location>
</feature>
<dbReference type="InterPro" id="IPR010987">
    <property type="entry name" value="Glutathione-S-Trfase_C-like"/>
</dbReference>
<dbReference type="Pfam" id="PF13417">
    <property type="entry name" value="GST_N_3"/>
    <property type="match status" value="1"/>
</dbReference>
<organism evidence="5 6">
    <name type="scientific">Thalassobaculum litoreum DSM 18839</name>
    <dbReference type="NCBI Taxonomy" id="1123362"/>
    <lineage>
        <taxon>Bacteria</taxon>
        <taxon>Pseudomonadati</taxon>
        <taxon>Pseudomonadota</taxon>
        <taxon>Alphaproteobacteria</taxon>
        <taxon>Rhodospirillales</taxon>
        <taxon>Thalassobaculaceae</taxon>
        <taxon>Thalassobaculum</taxon>
    </lineage>
</organism>
<dbReference type="PANTHER" id="PTHR43900">
    <property type="entry name" value="GLUTATHIONE S-TRANSFERASE RHO"/>
    <property type="match status" value="1"/>
</dbReference>